<dbReference type="Gene3D" id="6.10.140.1020">
    <property type="match status" value="1"/>
</dbReference>
<dbReference type="OrthoDB" id="27934at2759"/>
<feature type="region of interest" description="Disordered" evidence="1">
    <location>
        <begin position="189"/>
        <end position="212"/>
    </location>
</feature>
<proteinExistence type="predicted"/>
<gene>
    <name evidence="2" type="ORF">B0A48_12323</name>
</gene>
<evidence type="ECO:0000313" key="2">
    <source>
        <dbReference type="EMBL" id="OQO01850.1"/>
    </source>
</evidence>
<feature type="region of interest" description="Disordered" evidence="1">
    <location>
        <begin position="63"/>
        <end position="92"/>
    </location>
</feature>
<dbReference type="PANTHER" id="PTHR28527:SF1">
    <property type="entry name" value="SWI5-DEPENDENT RECOMBINATION DNA REPAIR PROTEIN 1"/>
    <property type="match status" value="1"/>
</dbReference>
<evidence type="ECO:0008006" key="4">
    <source>
        <dbReference type="Google" id="ProtNLM"/>
    </source>
</evidence>
<feature type="compositionally biased region" description="Acidic residues" evidence="1">
    <location>
        <begin position="191"/>
        <end position="212"/>
    </location>
</feature>
<evidence type="ECO:0000256" key="1">
    <source>
        <dbReference type="SAM" id="MobiDB-lite"/>
    </source>
</evidence>
<dbReference type="InParanoid" id="A0A1V8SRZ8"/>
<dbReference type="STRING" id="1507870.A0A1V8SRZ8"/>
<feature type="region of interest" description="Disordered" evidence="1">
    <location>
        <begin position="227"/>
        <end position="249"/>
    </location>
</feature>
<keyword evidence="3" id="KW-1185">Reference proteome</keyword>
<sequence>MSSPAPAKRRKFNKPFVSPFKHAKDSIRAPLQPTPNAANRPYTPSTLAHTISYAADPVAEVKTTPRTTVATPARPPATRPAARPTPSFTNKRTDPAELALQKSLTTLELRIKTIRTDIDTFTTAAKYLATPDTELEDLTLKWRLASQAAAEELFGSVKERVQKMGGVEAWRESERGRFERANGLGEWKEEVPEDDDGDCEFDSQGEELPEEEVEWRKREKRRCRREREDAADVDEGCQDDGGGEGRKEVWMEGGGDDDSFTMDMMLRTLNVELDVIGYDKEGQRWVTGRRPKFTASC</sequence>
<feature type="compositionally biased region" description="Polar residues" evidence="1">
    <location>
        <begin position="34"/>
        <end position="44"/>
    </location>
</feature>
<evidence type="ECO:0000313" key="3">
    <source>
        <dbReference type="Proteomes" id="UP000192596"/>
    </source>
</evidence>
<dbReference type="GO" id="GO:0006310">
    <property type="term" value="P:DNA recombination"/>
    <property type="evidence" value="ECO:0007669"/>
    <property type="project" value="TreeGrafter"/>
</dbReference>
<protein>
    <recommendedName>
        <fullName evidence="4">Swi5-dependent recombination DNA repair protein 1</fullName>
    </recommendedName>
</protein>
<feature type="compositionally biased region" description="Acidic residues" evidence="1">
    <location>
        <begin position="231"/>
        <end position="242"/>
    </location>
</feature>
<dbReference type="Proteomes" id="UP000192596">
    <property type="component" value="Unassembled WGS sequence"/>
</dbReference>
<organism evidence="2 3">
    <name type="scientific">Cryoendolithus antarcticus</name>
    <dbReference type="NCBI Taxonomy" id="1507870"/>
    <lineage>
        <taxon>Eukaryota</taxon>
        <taxon>Fungi</taxon>
        <taxon>Dikarya</taxon>
        <taxon>Ascomycota</taxon>
        <taxon>Pezizomycotina</taxon>
        <taxon>Dothideomycetes</taxon>
        <taxon>Dothideomycetidae</taxon>
        <taxon>Cladosporiales</taxon>
        <taxon>Cladosporiaceae</taxon>
        <taxon>Cryoendolithus</taxon>
    </lineage>
</organism>
<dbReference type="AlphaFoldDB" id="A0A1V8SRZ8"/>
<feature type="region of interest" description="Disordered" evidence="1">
    <location>
        <begin position="1"/>
        <end position="44"/>
    </location>
</feature>
<dbReference type="EMBL" id="NAJO01000029">
    <property type="protein sequence ID" value="OQO01850.1"/>
    <property type="molecule type" value="Genomic_DNA"/>
</dbReference>
<accession>A0A1V8SRZ8</accession>
<reference evidence="3" key="1">
    <citation type="submission" date="2017-03" db="EMBL/GenBank/DDBJ databases">
        <title>Genomes of endolithic fungi from Antarctica.</title>
        <authorList>
            <person name="Coleine C."/>
            <person name="Masonjones S."/>
            <person name="Stajich J.E."/>
        </authorList>
    </citation>
    <scope>NUCLEOTIDE SEQUENCE [LARGE SCALE GENOMIC DNA]</scope>
    <source>
        <strain evidence="3">CCFEE 5527</strain>
    </source>
</reference>
<name>A0A1V8SRZ8_9PEZI</name>
<dbReference type="PANTHER" id="PTHR28527">
    <property type="entry name" value="MATING-TYPE SWITCHING PROTEIN SWI2-RELATED"/>
    <property type="match status" value="1"/>
</dbReference>
<comment type="caution">
    <text evidence="2">The sequence shown here is derived from an EMBL/GenBank/DDBJ whole genome shotgun (WGS) entry which is preliminary data.</text>
</comment>